<keyword evidence="2" id="KW-1185">Reference proteome</keyword>
<sequence length="225" mass="24038">MAAVFHLAIEASVGDNGPLARATLNVLRTVLDDRSEAEVWAGSDLAYFGPAWRQARIEAQAPYPSPSLPSVADRITAMLKTVVVAEQSAVDVTAIDGRTLTLEPRVRDRAWLVASHVPAMLHHAGLTLGILPSLILLPKFPPHGAGELTDVMTRALLVTCQSGLKDLDWIERQGSKALAVSATRRSRAPLLARLALAYPGLRPSAVARLLDVTPQGARKLVAKLG</sequence>
<proteinExistence type="predicted"/>
<gene>
    <name evidence="1" type="ORF">SBA_pBAR4_0230</name>
</gene>
<evidence type="ECO:0000313" key="1">
    <source>
        <dbReference type="EMBL" id="BBF72714.1"/>
    </source>
</evidence>
<organism evidence="1 2">
    <name type="scientific">Sphingomonas bisphenolicum</name>
    <dbReference type="NCBI Taxonomy" id="296544"/>
    <lineage>
        <taxon>Bacteria</taxon>
        <taxon>Pseudomonadati</taxon>
        <taxon>Pseudomonadota</taxon>
        <taxon>Alphaproteobacteria</taxon>
        <taxon>Sphingomonadales</taxon>
        <taxon>Sphingomonadaceae</taxon>
        <taxon>Sphingomonas</taxon>
    </lineage>
</organism>
<geneLocation type="plasmid" evidence="1 2">
    <name>pBAR4</name>
</geneLocation>
<evidence type="ECO:0000313" key="2">
    <source>
        <dbReference type="Proteomes" id="UP001059971"/>
    </source>
</evidence>
<accession>A0ABM7GAI4</accession>
<protein>
    <submittedName>
        <fullName evidence="1">Uncharacterized protein</fullName>
    </submittedName>
</protein>
<keyword evidence="1" id="KW-0614">Plasmid</keyword>
<reference evidence="1" key="1">
    <citation type="submission" date="2018-07" db="EMBL/GenBank/DDBJ databases">
        <title>Complete genome sequence of Sphingomonas bisphenolicum strain AO1, a bisphenol A degradative bacterium isolated from Japanese farm field.</title>
        <authorList>
            <person name="Murakami M."/>
            <person name="Koh M."/>
            <person name="Koba S."/>
            <person name="Matsumura Y."/>
        </authorList>
    </citation>
    <scope>NUCLEOTIDE SEQUENCE</scope>
    <source>
        <strain evidence="1">AO1</strain>
        <plasmid evidence="1">pBAR4</plasmid>
    </source>
</reference>
<dbReference type="EMBL" id="AP018822">
    <property type="protein sequence ID" value="BBF72714.1"/>
    <property type="molecule type" value="Genomic_DNA"/>
</dbReference>
<dbReference type="Proteomes" id="UP001059971">
    <property type="component" value="Plasmid pBAR4"/>
</dbReference>
<name>A0ABM7GAI4_9SPHN</name>